<comment type="similarity">
    <text evidence="1">Belongs to the peptidase S8 family.</text>
</comment>
<keyword evidence="4" id="KW-1185">Reference proteome</keyword>
<dbReference type="InterPro" id="IPR036852">
    <property type="entry name" value="Peptidase_S8/S53_dom_sf"/>
</dbReference>
<evidence type="ECO:0000313" key="3">
    <source>
        <dbReference type="EMBL" id="KAG8377584.1"/>
    </source>
</evidence>
<sequence length="254" mass="28854">MSPLTHTFQFLSLNDVMGLWPTSKHGQDVIVGVICSGVWPESPCYRDNGMSEVPARWKGACDNLGDFYRQIYMSKSNAAAWIFICDDAQKFNYFHYPWVIISHDDAPFVLNYAMNNATPLACLKFQKTLFERTHTPVVSTYTSHDFALSFIGILKHYLMAPDTLILAAWVLWSEGRYALDVLHMIDHAIADGVEIIAISRSEMCGYNLKLQLQLEQQKVGSSCAKYTSEFCPKLPRNIENLTYDTMYFDPSSMG</sequence>
<dbReference type="EMBL" id="WHWC01000008">
    <property type="protein sequence ID" value="KAG8377584.1"/>
    <property type="molecule type" value="Genomic_DNA"/>
</dbReference>
<reference evidence="3" key="1">
    <citation type="submission" date="2019-10" db="EMBL/GenBank/DDBJ databases">
        <authorList>
            <person name="Zhang R."/>
            <person name="Pan Y."/>
            <person name="Wang J."/>
            <person name="Ma R."/>
            <person name="Yu S."/>
        </authorList>
    </citation>
    <scope>NUCLEOTIDE SEQUENCE</scope>
    <source>
        <strain evidence="3">LA-IB0</strain>
        <tissue evidence="3">Leaf</tissue>
    </source>
</reference>
<dbReference type="GO" id="GO:0004252">
    <property type="term" value="F:serine-type endopeptidase activity"/>
    <property type="evidence" value="ECO:0007669"/>
    <property type="project" value="InterPro"/>
</dbReference>
<organism evidence="3 4">
    <name type="scientific">Buddleja alternifolia</name>
    <dbReference type="NCBI Taxonomy" id="168488"/>
    <lineage>
        <taxon>Eukaryota</taxon>
        <taxon>Viridiplantae</taxon>
        <taxon>Streptophyta</taxon>
        <taxon>Embryophyta</taxon>
        <taxon>Tracheophyta</taxon>
        <taxon>Spermatophyta</taxon>
        <taxon>Magnoliopsida</taxon>
        <taxon>eudicotyledons</taxon>
        <taxon>Gunneridae</taxon>
        <taxon>Pentapetalae</taxon>
        <taxon>asterids</taxon>
        <taxon>lamiids</taxon>
        <taxon>Lamiales</taxon>
        <taxon>Scrophulariaceae</taxon>
        <taxon>Buddlejeae</taxon>
        <taxon>Buddleja</taxon>
    </lineage>
</organism>
<dbReference type="AlphaFoldDB" id="A0AAV6XBR1"/>
<gene>
    <name evidence="3" type="ORF">BUALT_Bualt08G0048300</name>
</gene>
<dbReference type="Gene3D" id="3.40.50.200">
    <property type="entry name" value="Peptidase S8/S53 domain"/>
    <property type="match status" value="1"/>
</dbReference>
<keyword evidence="2" id="KW-0732">Signal</keyword>
<evidence type="ECO:0000313" key="4">
    <source>
        <dbReference type="Proteomes" id="UP000826271"/>
    </source>
</evidence>
<dbReference type="GO" id="GO:0006508">
    <property type="term" value="P:proteolysis"/>
    <property type="evidence" value="ECO:0007669"/>
    <property type="project" value="InterPro"/>
</dbReference>
<protein>
    <submittedName>
        <fullName evidence="3">Uncharacterized protein</fullName>
    </submittedName>
</protein>
<proteinExistence type="inferred from homology"/>
<accession>A0AAV6XBR1</accession>
<evidence type="ECO:0000256" key="2">
    <source>
        <dbReference type="ARBA" id="ARBA00022729"/>
    </source>
</evidence>
<evidence type="ECO:0000256" key="1">
    <source>
        <dbReference type="ARBA" id="ARBA00011073"/>
    </source>
</evidence>
<dbReference type="InterPro" id="IPR045051">
    <property type="entry name" value="SBT"/>
</dbReference>
<name>A0AAV6XBR1_9LAMI</name>
<dbReference type="PANTHER" id="PTHR10795">
    <property type="entry name" value="PROPROTEIN CONVERTASE SUBTILISIN/KEXIN"/>
    <property type="match status" value="1"/>
</dbReference>
<comment type="caution">
    <text evidence="3">The sequence shown here is derived from an EMBL/GenBank/DDBJ whole genome shotgun (WGS) entry which is preliminary data.</text>
</comment>
<dbReference type="SUPFAM" id="SSF52743">
    <property type="entry name" value="Subtilisin-like"/>
    <property type="match status" value="1"/>
</dbReference>
<dbReference type="Proteomes" id="UP000826271">
    <property type="component" value="Unassembled WGS sequence"/>
</dbReference>